<sequence>MSNWRVLLTRPVEECAALAATLAEQGVYSSSLPLLVIEALAETSEQRATILELDRYCAVIAVSKPAARLALALLDRYRPQPPTEQPWFSVGAATAEILDNYGLTVHYPEQGDDSEALLALPQLQQALAAAGAPRVLILRGEGGRELLAERLRDQGVQVDYLSLYRRLSAQYPPAALVERVQAECLNGLVVSSGQGFSHLRALAGEHWPSLARLPLFVPSPRVAEQARAAGAERIVDCRGASAAALLAALQVQPAPDL</sequence>
<dbReference type="Pfam" id="PF02602">
    <property type="entry name" value="HEM4"/>
    <property type="match status" value="1"/>
</dbReference>
<organism evidence="11 12">
    <name type="scientific">Pseudomonas aestuarii</name>
    <dbReference type="NCBI Taxonomy" id="3018340"/>
    <lineage>
        <taxon>Bacteria</taxon>
        <taxon>Pseudomonadati</taxon>
        <taxon>Pseudomonadota</taxon>
        <taxon>Gammaproteobacteria</taxon>
        <taxon>Pseudomonadales</taxon>
        <taxon>Pseudomonadaceae</taxon>
        <taxon>Pseudomonas</taxon>
    </lineage>
</organism>
<evidence type="ECO:0000256" key="4">
    <source>
        <dbReference type="ARBA" id="ARBA00023239"/>
    </source>
</evidence>
<keyword evidence="12" id="KW-1185">Reference proteome</keyword>
<name>A0ABT4XFV1_9PSED</name>
<dbReference type="EC" id="4.2.1.75" evidence="3 9"/>
<protein>
    <recommendedName>
        <fullName evidence="7 9">Uroporphyrinogen-III synthase</fullName>
        <ecNumber evidence="3 9">4.2.1.75</ecNumber>
    </recommendedName>
</protein>
<comment type="similarity">
    <text evidence="2 9">Belongs to the uroporphyrinogen-III synthase family.</text>
</comment>
<comment type="catalytic activity">
    <reaction evidence="8 9">
        <text>hydroxymethylbilane = uroporphyrinogen III + H2O</text>
        <dbReference type="Rhea" id="RHEA:18965"/>
        <dbReference type="ChEBI" id="CHEBI:15377"/>
        <dbReference type="ChEBI" id="CHEBI:57308"/>
        <dbReference type="ChEBI" id="CHEBI:57845"/>
        <dbReference type="EC" id="4.2.1.75"/>
    </reaction>
</comment>
<gene>
    <name evidence="11" type="ORF">PH586_11725</name>
</gene>
<dbReference type="EMBL" id="JAQJZJ010000004">
    <property type="protein sequence ID" value="MDA7087054.1"/>
    <property type="molecule type" value="Genomic_DNA"/>
</dbReference>
<evidence type="ECO:0000256" key="9">
    <source>
        <dbReference type="RuleBase" id="RU366031"/>
    </source>
</evidence>
<evidence type="ECO:0000256" key="3">
    <source>
        <dbReference type="ARBA" id="ARBA00013109"/>
    </source>
</evidence>
<evidence type="ECO:0000259" key="10">
    <source>
        <dbReference type="Pfam" id="PF02602"/>
    </source>
</evidence>
<dbReference type="InterPro" id="IPR039793">
    <property type="entry name" value="UROS/Hem4"/>
</dbReference>
<dbReference type="PANTHER" id="PTHR38042:SF1">
    <property type="entry name" value="UROPORPHYRINOGEN-III SYNTHASE, CHLOROPLASTIC"/>
    <property type="match status" value="1"/>
</dbReference>
<comment type="caution">
    <text evidence="11">The sequence shown here is derived from an EMBL/GenBank/DDBJ whole genome shotgun (WGS) entry which is preliminary data.</text>
</comment>
<comment type="pathway">
    <text evidence="1 9">Porphyrin-containing compound metabolism; protoporphyrin-IX biosynthesis; coproporphyrinogen-III from 5-aminolevulinate: step 3/4.</text>
</comment>
<dbReference type="InterPro" id="IPR003754">
    <property type="entry name" value="4pyrrol_synth_uPrphyn_synth"/>
</dbReference>
<dbReference type="Gene3D" id="3.40.50.10090">
    <property type="match status" value="2"/>
</dbReference>
<dbReference type="InterPro" id="IPR036108">
    <property type="entry name" value="4pyrrol_syn_uPrphyn_synt_sf"/>
</dbReference>
<proteinExistence type="inferred from homology"/>
<evidence type="ECO:0000256" key="8">
    <source>
        <dbReference type="ARBA" id="ARBA00048617"/>
    </source>
</evidence>
<dbReference type="NCBIfam" id="NF004395">
    <property type="entry name" value="PRK05752.1"/>
    <property type="match status" value="1"/>
</dbReference>
<keyword evidence="5 9" id="KW-0627">Porphyrin biosynthesis</keyword>
<accession>A0ABT4XFV1</accession>
<evidence type="ECO:0000313" key="12">
    <source>
        <dbReference type="Proteomes" id="UP001212042"/>
    </source>
</evidence>
<reference evidence="11 12" key="1">
    <citation type="submission" date="2023-01" db="EMBL/GenBank/DDBJ databases">
        <title>Pseudomonas SA3-5T sp. nov., isolated from tidal flat sediment.</title>
        <authorList>
            <person name="Kim H.S."/>
            <person name="Kim J.-S."/>
            <person name="Suh M.K."/>
            <person name="Eom M.K."/>
            <person name="Lee J.-S."/>
        </authorList>
    </citation>
    <scope>NUCLEOTIDE SEQUENCE [LARGE SCALE GENOMIC DNA]</scope>
    <source>
        <strain evidence="11 12">SA3-5</strain>
    </source>
</reference>
<dbReference type="PANTHER" id="PTHR38042">
    <property type="entry name" value="UROPORPHYRINOGEN-III SYNTHASE, CHLOROPLASTIC"/>
    <property type="match status" value="1"/>
</dbReference>
<evidence type="ECO:0000256" key="6">
    <source>
        <dbReference type="ARBA" id="ARBA00037589"/>
    </source>
</evidence>
<comment type="function">
    <text evidence="6 9">Catalyzes cyclization of the linear tetrapyrrole, hydroxymethylbilane, to the macrocyclic uroporphyrinogen III.</text>
</comment>
<evidence type="ECO:0000256" key="5">
    <source>
        <dbReference type="ARBA" id="ARBA00023244"/>
    </source>
</evidence>
<evidence type="ECO:0000313" key="11">
    <source>
        <dbReference type="EMBL" id="MDA7087054.1"/>
    </source>
</evidence>
<dbReference type="RefSeq" id="WP_271347932.1">
    <property type="nucleotide sequence ID" value="NZ_JAQJZJ010000004.1"/>
</dbReference>
<dbReference type="SUPFAM" id="SSF69618">
    <property type="entry name" value="HemD-like"/>
    <property type="match status" value="1"/>
</dbReference>
<feature type="domain" description="Tetrapyrrole biosynthesis uroporphyrinogen III synthase" evidence="10">
    <location>
        <begin position="17"/>
        <end position="246"/>
    </location>
</feature>
<dbReference type="GO" id="GO:0004852">
    <property type="term" value="F:uroporphyrinogen-III synthase activity"/>
    <property type="evidence" value="ECO:0007669"/>
    <property type="project" value="UniProtKB-EC"/>
</dbReference>
<keyword evidence="4 9" id="KW-0456">Lyase</keyword>
<evidence type="ECO:0000256" key="1">
    <source>
        <dbReference type="ARBA" id="ARBA00004772"/>
    </source>
</evidence>
<evidence type="ECO:0000256" key="7">
    <source>
        <dbReference type="ARBA" id="ARBA00040167"/>
    </source>
</evidence>
<dbReference type="CDD" id="cd06578">
    <property type="entry name" value="HemD"/>
    <property type="match status" value="1"/>
</dbReference>
<dbReference type="Proteomes" id="UP001212042">
    <property type="component" value="Unassembled WGS sequence"/>
</dbReference>
<evidence type="ECO:0000256" key="2">
    <source>
        <dbReference type="ARBA" id="ARBA00008133"/>
    </source>
</evidence>